<name>A0A9P3PW81_LYOSH</name>
<evidence type="ECO:0000256" key="1">
    <source>
        <dbReference type="ARBA" id="ARBA00022664"/>
    </source>
</evidence>
<dbReference type="InterPro" id="IPR027417">
    <property type="entry name" value="P-loop_NTPase"/>
</dbReference>
<dbReference type="Proteomes" id="UP001063166">
    <property type="component" value="Unassembled WGS sequence"/>
</dbReference>
<organism evidence="6 7">
    <name type="scientific">Lyophyllum shimeji</name>
    <name type="common">Hon-shimeji</name>
    <name type="synonym">Tricholoma shimeji</name>
    <dbReference type="NCBI Taxonomy" id="47721"/>
    <lineage>
        <taxon>Eukaryota</taxon>
        <taxon>Fungi</taxon>
        <taxon>Dikarya</taxon>
        <taxon>Basidiomycota</taxon>
        <taxon>Agaricomycotina</taxon>
        <taxon>Agaricomycetes</taxon>
        <taxon>Agaricomycetidae</taxon>
        <taxon>Agaricales</taxon>
        <taxon>Tricholomatineae</taxon>
        <taxon>Lyophyllaceae</taxon>
        <taxon>Lyophyllum</taxon>
    </lineage>
</organism>
<dbReference type="SUPFAM" id="SSF52540">
    <property type="entry name" value="P-loop containing nucleoside triphosphate hydrolases"/>
    <property type="match status" value="1"/>
</dbReference>
<keyword evidence="3" id="KW-0863">Zinc-finger</keyword>
<dbReference type="SUPFAM" id="SSF57756">
    <property type="entry name" value="Retrovirus zinc finger-like domains"/>
    <property type="match status" value="1"/>
</dbReference>
<evidence type="ECO:0000256" key="2">
    <source>
        <dbReference type="ARBA" id="ARBA00022737"/>
    </source>
</evidence>
<evidence type="ECO:0000313" key="7">
    <source>
        <dbReference type="Proteomes" id="UP001063166"/>
    </source>
</evidence>
<dbReference type="Gene3D" id="4.10.60.10">
    <property type="entry name" value="Zinc finger, CCHC-type"/>
    <property type="match status" value="1"/>
</dbReference>
<evidence type="ECO:0000313" key="6">
    <source>
        <dbReference type="EMBL" id="GLB43138.1"/>
    </source>
</evidence>
<keyword evidence="3" id="KW-0479">Metal-binding</keyword>
<dbReference type="PANTHER" id="PTHR10039">
    <property type="entry name" value="AMELOGENIN"/>
    <property type="match status" value="1"/>
</dbReference>
<keyword evidence="2" id="KW-0677">Repeat</keyword>
<sequence length="685" mass="76757">MQTPTITIPTSSVESNFPIDTLRAWSRNPANRDATIAAVANNPSLSNATGILFDIVRIRQELVKQHELNVKMIGTLEKEIKDTTAVLDNMLALLHSSGLQEVLGDAYQSSPLPIPPPSDNLQPPSSPSTESSISNSSSDTVLIPQADDQPSRPSLVPRKKVTIKKARYYRRSTPYPHGTRENPIDLRTPSPPPTMIPPPKRRPTPCADPKLAECFTCGKSGHWASHCNEFVCKKCNSRQPGHYPKRCPTAEPEDNYDEYFDFDDDAIANMTEEPCFRRNKQDKGKITDIFQRINQAREQLVVVTGIRVHKAVLSIQHDLAKLLLDRLEPSYAADHKFEPGGEQSQFLRRVTCTPGTRLGILGDIARWANNTSSESQSVYWLSGQAGSGKSTIAYTIARRFDFAGDADDNIVLGANFFCSRQIAQTRSSTRIIRTIVYQLALKCKSFADALNHHGDFNTIHQSARAQLQHLLIGPWEQAQHAESLHFLVVIDALDEIDRGGGSEFLRDLLGSIHKHRLQGLKFFVTSRADPHLVAHLMRFEDKQLYRLKQVPMREAEADIRTYLNASLPYFKARPEMEKLVTQAAGLFIYAATVIKYLAGLTNLEQQQRIGRLPESGIPRTSNILNDLYFQILRHASRNVENDESDLKRRLRILHTFLCSAEPPSLSLVAPGAKDNILVKDILIKL</sequence>
<reference evidence="6" key="1">
    <citation type="submission" date="2022-07" db="EMBL/GenBank/DDBJ databases">
        <title>The genome of Lyophyllum shimeji provides insight into the initial evolution of ectomycorrhizal fungal genome.</title>
        <authorList>
            <person name="Kobayashi Y."/>
            <person name="Shibata T."/>
            <person name="Hirakawa H."/>
            <person name="Shigenobu S."/>
            <person name="Nishiyama T."/>
            <person name="Yamada A."/>
            <person name="Hasebe M."/>
            <person name="Kawaguchi M."/>
        </authorList>
    </citation>
    <scope>NUCLEOTIDE SEQUENCE</scope>
    <source>
        <strain evidence="6">AT787</strain>
    </source>
</reference>
<feature type="compositionally biased region" description="Low complexity" evidence="4">
    <location>
        <begin position="127"/>
        <end position="138"/>
    </location>
</feature>
<dbReference type="PANTHER" id="PTHR10039:SF16">
    <property type="entry name" value="GPI INOSITOL-DEACYLASE"/>
    <property type="match status" value="1"/>
</dbReference>
<keyword evidence="3" id="KW-0862">Zinc</keyword>
<dbReference type="InterPro" id="IPR056884">
    <property type="entry name" value="NPHP3-like_N"/>
</dbReference>
<feature type="domain" description="CCHC-type" evidence="5">
    <location>
        <begin position="214"/>
        <end position="229"/>
    </location>
</feature>
<dbReference type="SMART" id="SM00343">
    <property type="entry name" value="ZnF_C2HC"/>
    <property type="match status" value="2"/>
</dbReference>
<dbReference type="GO" id="GO:0008270">
    <property type="term" value="F:zinc ion binding"/>
    <property type="evidence" value="ECO:0007669"/>
    <property type="project" value="UniProtKB-KW"/>
</dbReference>
<feature type="compositionally biased region" description="Basic residues" evidence="4">
    <location>
        <begin position="157"/>
        <end position="170"/>
    </location>
</feature>
<evidence type="ECO:0000256" key="4">
    <source>
        <dbReference type="SAM" id="MobiDB-lite"/>
    </source>
</evidence>
<protein>
    <recommendedName>
        <fullName evidence="5">CCHC-type domain-containing protein</fullName>
    </recommendedName>
</protein>
<dbReference type="InterPro" id="IPR001878">
    <property type="entry name" value="Znf_CCHC"/>
</dbReference>
<evidence type="ECO:0000256" key="3">
    <source>
        <dbReference type="PROSITE-ProRule" id="PRU00047"/>
    </source>
</evidence>
<gene>
    <name evidence="6" type="ORF">LshimejAT787_1300390</name>
</gene>
<dbReference type="InterPro" id="IPR036875">
    <property type="entry name" value="Znf_CCHC_sf"/>
</dbReference>
<keyword evidence="1" id="KW-0507">mRNA processing</keyword>
<dbReference type="Gene3D" id="3.40.50.300">
    <property type="entry name" value="P-loop containing nucleotide triphosphate hydrolases"/>
    <property type="match status" value="1"/>
</dbReference>
<dbReference type="OrthoDB" id="3269932at2759"/>
<dbReference type="EMBL" id="BRPK01000013">
    <property type="protein sequence ID" value="GLB43138.1"/>
    <property type="molecule type" value="Genomic_DNA"/>
</dbReference>
<feature type="region of interest" description="Disordered" evidence="4">
    <location>
        <begin position="106"/>
        <end position="191"/>
    </location>
</feature>
<keyword evidence="7" id="KW-1185">Reference proteome</keyword>
<dbReference type="AlphaFoldDB" id="A0A9P3PW81"/>
<dbReference type="GO" id="GO:0003676">
    <property type="term" value="F:nucleic acid binding"/>
    <property type="evidence" value="ECO:0007669"/>
    <property type="project" value="InterPro"/>
</dbReference>
<accession>A0A9P3PW81</accession>
<comment type="caution">
    <text evidence="6">The sequence shown here is derived from an EMBL/GenBank/DDBJ whole genome shotgun (WGS) entry which is preliminary data.</text>
</comment>
<dbReference type="PROSITE" id="PS50158">
    <property type="entry name" value="ZF_CCHC"/>
    <property type="match status" value="1"/>
</dbReference>
<proteinExistence type="predicted"/>
<dbReference type="Pfam" id="PF24883">
    <property type="entry name" value="NPHP3_N"/>
    <property type="match status" value="1"/>
</dbReference>
<evidence type="ECO:0000259" key="5">
    <source>
        <dbReference type="PROSITE" id="PS50158"/>
    </source>
</evidence>
<dbReference type="GO" id="GO:0006397">
    <property type="term" value="P:mRNA processing"/>
    <property type="evidence" value="ECO:0007669"/>
    <property type="project" value="UniProtKB-KW"/>
</dbReference>